<reference evidence="3" key="2">
    <citation type="submission" date="2015-01" db="EMBL/GenBank/DDBJ databases">
        <title>Evolutionary Origins and Diversification of the Mycorrhizal Mutualists.</title>
        <authorList>
            <consortium name="DOE Joint Genome Institute"/>
            <consortium name="Mycorrhizal Genomics Consortium"/>
            <person name="Kohler A."/>
            <person name="Kuo A."/>
            <person name="Nagy L.G."/>
            <person name="Floudas D."/>
            <person name="Copeland A."/>
            <person name="Barry K.W."/>
            <person name="Cichocki N."/>
            <person name="Veneault-Fourrey C."/>
            <person name="LaButti K."/>
            <person name="Lindquist E.A."/>
            <person name="Lipzen A."/>
            <person name="Lundell T."/>
            <person name="Morin E."/>
            <person name="Murat C."/>
            <person name="Riley R."/>
            <person name="Ohm R."/>
            <person name="Sun H."/>
            <person name="Tunlid A."/>
            <person name="Henrissat B."/>
            <person name="Grigoriev I.V."/>
            <person name="Hibbett D.S."/>
            <person name="Martin F."/>
        </authorList>
    </citation>
    <scope>NUCLEOTIDE SEQUENCE [LARGE SCALE GENOMIC DNA]</scope>
    <source>
        <strain evidence="3">Ve08.2h10</strain>
    </source>
</reference>
<evidence type="ECO:0000256" key="1">
    <source>
        <dbReference type="SAM" id="MobiDB-lite"/>
    </source>
</evidence>
<evidence type="ECO:0000313" key="2">
    <source>
        <dbReference type="EMBL" id="KIK97633.1"/>
    </source>
</evidence>
<gene>
    <name evidence="2" type="ORF">PAXRUDRAFT_135923</name>
</gene>
<feature type="region of interest" description="Disordered" evidence="1">
    <location>
        <begin position="145"/>
        <end position="193"/>
    </location>
</feature>
<protein>
    <submittedName>
        <fullName evidence="2">Uncharacterized protein</fullName>
    </submittedName>
</protein>
<dbReference type="AlphaFoldDB" id="A0A0D0DU18"/>
<proteinExistence type="predicted"/>
<keyword evidence="3" id="KW-1185">Reference proteome</keyword>
<organism evidence="2 3">
    <name type="scientific">Paxillus rubicundulus Ve08.2h10</name>
    <dbReference type="NCBI Taxonomy" id="930991"/>
    <lineage>
        <taxon>Eukaryota</taxon>
        <taxon>Fungi</taxon>
        <taxon>Dikarya</taxon>
        <taxon>Basidiomycota</taxon>
        <taxon>Agaricomycotina</taxon>
        <taxon>Agaricomycetes</taxon>
        <taxon>Agaricomycetidae</taxon>
        <taxon>Boletales</taxon>
        <taxon>Paxilineae</taxon>
        <taxon>Paxillaceae</taxon>
        <taxon>Paxillus</taxon>
    </lineage>
</organism>
<reference evidence="2 3" key="1">
    <citation type="submission" date="2014-04" db="EMBL/GenBank/DDBJ databases">
        <authorList>
            <consortium name="DOE Joint Genome Institute"/>
            <person name="Kuo A."/>
            <person name="Kohler A."/>
            <person name="Jargeat P."/>
            <person name="Nagy L.G."/>
            <person name="Floudas D."/>
            <person name="Copeland A."/>
            <person name="Barry K.W."/>
            <person name="Cichocki N."/>
            <person name="Veneault-Fourrey C."/>
            <person name="LaButti K."/>
            <person name="Lindquist E.A."/>
            <person name="Lipzen A."/>
            <person name="Lundell T."/>
            <person name="Morin E."/>
            <person name="Murat C."/>
            <person name="Sun H."/>
            <person name="Tunlid A."/>
            <person name="Henrissat B."/>
            <person name="Grigoriev I.V."/>
            <person name="Hibbett D.S."/>
            <person name="Martin F."/>
            <person name="Nordberg H.P."/>
            <person name="Cantor M.N."/>
            <person name="Hua S.X."/>
        </authorList>
    </citation>
    <scope>NUCLEOTIDE SEQUENCE [LARGE SCALE GENOMIC DNA]</scope>
    <source>
        <strain evidence="2 3">Ve08.2h10</strain>
    </source>
</reference>
<evidence type="ECO:0000313" key="3">
    <source>
        <dbReference type="Proteomes" id="UP000054538"/>
    </source>
</evidence>
<name>A0A0D0DU18_9AGAM</name>
<dbReference type="Proteomes" id="UP000054538">
    <property type="component" value="Unassembled WGS sequence"/>
</dbReference>
<dbReference type="OrthoDB" id="2793621at2759"/>
<dbReference type="InParanoid" id="A0A0D0DU18"/>
<dbReference type="HOGENOM" id="CLU_083403_0_0_1"/>
<dbReference type="EMBL" id="KN824927">
    <property type="protein sequence ID" value="KIK97633.1"/>
    <property type="molecule type" value="Genomic_DNA"/>
</dbReference>
<feature type="non-terminal residue" evidence="2">
    <location>
        <position position="1"/>
    </location>
</feature>
<accession>A0A0D0DU18</accession>
<sequence>LDSALHEVEFDPSCLDALDEQLLRSPTECFSDMCWAAAVEDDVAVPVLHTPKPRSGPRSRNCDYGAVLGGTRVVGRPREGQDRAFLNKIQPPREAVSQFFALAVPPPGTGLLPSSPASHVTSSTFPKQYSVLAASEQHLLYNNPNESVHYFPVPSDQSMRRRRKKRDVAPVPPLPSNEHTHPQKQPPTCKPNCTLRIISDAYSTLTGRRRGKSGV</sequence>